<keyword evidence="3 7" id="KW-0489">Methyltransferase</keyword>
<keyword evidence="1 7" id="KW-0963">Cytoplasm</keyword>
<evidence type="ECO:0000256" key="7">
    <source>
        <dbReference type="HAMAP-Rule" id="MF_00607"/>
    </source>
</evidence>
<comment type="similarity">
    <text evidence="7">Belongs to the class I-like SAM-binding methyltransferase superfamily. rRNA adenine N(6)-methyltransferase family. RsmA subfamily.</text>
</comment>
<dbReference type="PANTHER" id="PTHR11727">
    <property type="entry name" value="DIMETHYLADENOSINE TRANSFERASE"/>
    <property type="match status" value="1"/>
</dbReference>
<dbReference type="EMBL" id="FLUQ01000001">
    <property type="protein sequence ID" value="SBV97460.1"/>
    <property type="molecule type" value="Genomic_DNA"/>
</dbReference>
<evidence type="ECO:0000256" key="6">
    <source>
        <dbReference type="ARBA" id="ARBA00022884"/>
    </source>
</evidence>
<dbReference type="PROSITE" id="PS01131">
    <property type="entry name" value="RRNA_A_DIMETH"/>
    <property type="match status" value="1"/>
</dbReference>
<dbReference type="InterPro" id="IPR011530">
    <property type="entry name" value="rRNA_adenine_dimethylase"/>
</dbReference>
<feature type="binding site" evidence="7 8">
    <location>
        <position position="48"/>
    </location>
    <ligand>
        <name>S-adenosyl-L-methionine</name>
        <dbReference type="ChEBI" id="CHEBI:59789"/>
    </ligand>
</feature>
<dbReference type="CDD" id="cd02440">
    <property type="entry name" value="AdoMet_MTases"/>
    <property type="match status" value="1"/>
</dbReference>
<keyword evidence="4 7" id="KW-0808">Transferase</keyword>
<feature type="binding site" evidence="7 8">
    <location>
        <position position="114"/>
    </location>
    <ligand>
        <name>S-adenosyl-L-methionine</name>
        <dbReference type="ChEBI" id="CHEBI:59789"/>
    </ligand>
</feature>
<evidence type="ECO:0000256" key="5">
    <source>
        <dbReference type="ARBA" id="ARBA00022691"/>
    </source>
</evidence>
<dbReference type="SUPFAM" id="SSF53335">
    <property type="entry name" value="S-adenosyl-L-methionine-dependent methyltransferases"/>
    <property type="match status" value="1"/>
</dbReference>
<feature type="domain" description="Ribosomal RNA adenine methylase transferase N-terminal" evidence="9">
    <location>
        <begin position="28"/>
        <end position="199"/>
    </location>
</feature>
<feature type="binding site" evidence="7 8">
    <location>
        <position position="21"/>
    </location>
    <ligand>
        <name>S-adenosyl-L-methionine</name>
        <dbReference type="ChEBI" id="CHEBI:59789"/>
    </ligand>
</feature>
<evidence type="ECO:0000256" key="2">
    <source>
        <dbReference type="ARBA" id="ARBA00022552"/>
    </source>
</evidence>
<dbReference type="GO" id="GO:0052908">
    <property type="term" value="F:16S rRNA (adenine(1518)-N(6)/adenine(1519)-N(6))-dimethyltransferase activity"/>
    <property type="evidence" value="ECO:0007669"/>
    <property type="project" value="UniProtKB-EC"/>
</dbReference>
<dbReference type="PROSITE" id="PS51689">
    <property type="entry name" value="SAM_RNA_A_N6_MT"/>
    <property type="match status" value="1"/>
</dbReference>
<keyword evidence="6 7" id="KW-0694">RNA-binding</keyword>
<evidence type="ECO:0000259" key="9">
    <source>
        <dbReference type="SMART" id="SM00650"/>
    </source>
</evidence>
<dbReference type="InterPro" id="IPR020598">
    <property type="entry name" value="rRNA_Ade_methylase_Trfase_N"/>
</dbReference>
<sequence>MRRPDSAAPTAPRAKKSLGQNFLQDGNIARKIVDALNIGPDDFVVEIGPGPGALSSIIAGKGPRKLLLIEKDEHWAHERRETLTEGGTRPEVLCADALTVAWEAFPAPWKCIGNLPYNVASPLMWEIFSRAGGLRRAVFMIQKEVGQRITAQPGSGAYGALSVWVQTFMRPRIEFIVPPQVFIPRPKVDSAVLSFVPRDDIPAPEDHPALAAMLHRCFQQRRKQLGTILKSTGLTEGDLPPESGIVFTLRPERLTPEQFLVLAKTLKTKNAAT</sequence>
<evidence type="ECO:0000256" key="3">
    <source>
        <dbReference type="ARBA" id="ARBA00022603"/>
    </source>
</evidence>
<feature type="binding site" evidence="7 8">
    <location>
        <position position="96"/>
    </location>
    <ligand>
        <name>S-adenosyl-L-methionine</name>
        <dbReference type="ChEBI" id="CHEBI:59789"/>
    </ligand>
</feature>
<evidence type="ECO:0000313" key="10">
    <source>
        <dbReference type="EMBL" id="SBV97460.1"/>
    </source>
</evidence>
<dbReference type="EC" id="2.1.1.182" evidence="7"/>
<evidence type="ECO:0000256" key="4">
    <source>
        <dbReference type="ARBA" id="ARBA00022679"/>
    </source>
</evidence>
<dbReference type="InterPro" id="IPR020596">
    <property type="entry name" value="rRNA_Ade_Mease_Trfase_CS"/>
</dbReference>
<feature type="binding site" evidence="7 8">
    <location>
        <position position="23"/>
    </location>
    <ligand>
        <name>S-adenosyl-L-methionine</name>
        <dbReference type="ChEBI" id="CHEBI:59789"/>
    </ligand>
</feature>
<dbReference type="AlphaFoldDB" id="A0A212JDD7"/>
<dbReference type="Gene3D" id="3.40.50.150">
    <property type="entry name" value="Vaccinia Virus protein VP39"/>
    <property type="match status" value="1"/>
</dbReference>
<comment type="subcellular location">
    <subcellularLocation>
        <location evidence="7">Cytoplasm</location>
    </subcellularLocation>
</comment>
<dbReference type="InterPro" id="IPR023165">
    <property type="entry name" value="rRNA_Ade_diMease-like_C"/>
</dbReference>
<feature type="binding site" evidence="7 8">
    <location>
        <position position="70"/>
    </location>
    <ligand>
        <name>S-adenosyl-L-methionine</name>
        <dbReference type="ChEBI" id="CHEBI:59789"/>
    </ligand>
</feature>
<gene>
    <name evidence="7 10" type="primary">rsmA</name>
    <name evidence="7" type="synonym">ksgA</name>
    <name evidence="10" type="ORF">KL86DPRO_11221</name>
</gene>
<organism evidence="10">
    <name type="scientific">uncultured delta proteobacterium</name>
    <dbReference type="NCBI Taxonomy" id="34034"/>
    <lineage>
        <taxon>Bacteria</taxon>
        <taxon>Deltaproteobacteria</taxon>
        <taxon>environmental samples</taxon>
    </lineage>
</organism>
<name>A0A212JDD7_9DELT</name>
<dbReference type="SMART" id="SM00650">
    <property type="entry name" value="rADc"/>
    <property type="match status" value="1"/>
</dbReference>
<evidence type="ECO:0000256" key="1">
    <source>
        <dbReference type="ARBA" id="ARBA00022490"/>
    </source>
</evidence>
<evidence type="ECO:0000256" key="8">
    <source>
        <dbReference type="PROSITE-ProRule" id="PRU01026"/>
    </source>
</evidence>
<dbReference type="GO" id="GO:0003723">
    <property type="term" value="F:RNA binding"/>
    <property type="evidence" value="ECO:0007669"/>
    <property type="project" value="UniProtKB-UniRule"/>
</dbReference>
<keyword evidence="5 7" id="KW-0949">S-adenosyl-L-methionine</keyword>
<proteinExistence type="inferred from homology"/>
<dbReference type="HAMAP" id="MF_00607">
    <property type="entry name" value="16SrRNA_methyltr_A"/>
    <property type="match status" value="1"/>
</dbReference>
<dbReference type="InterPro" id="IPR001737">
    <property type="entry name" value="KsgA/Erm"/>
</dbReference>
<dbReference type="Gene3D" id="1.10.8.100">
    <property type="entry name" value="Ribosomal RNA adenine dimethylase-like, domain 2"/>
    <property type="match status" value="1"/>
</dbReference>
<keyword evidence="2 7" id="KW-0698">rRNA processing</keyword>
<dbReference type="PANTHER" id="PTHR11727:SF7">
    <property type="entry name" value="DIMETHYLADENOSINE TRANSFERASE-RELATED"/>
    <property type="match status" value="1"/>
</dbReference>
<comment type="function">
    <text evidence="7">Specifically dimethylates two adjacent adenosines (A1518 and A1519) in the loop of a conserved hairpin near the 3'-end of 16S rRNA in the 30S particle. May play a critical role in biogenesis of 30S subunits.</text>
</comment>
<protein>
    <recommendedName>
        <fullName evidence="7">Ribosomal RNA small subunit methyltransferase A</fullName>
        <ecNumber evidence="7">2.1.1.182</ecNumber>
    </recommendedName>
    <alternativeName>
        <fullName evidence="7">16S rRNA (adenine(1518)-N(6)/adenine(1519)-N(6))-dimethyltransferase</fullName>
    </alternativeName>
    <alternativeName>
        <fullName evidence="7">16S rRNA dimethyladenosine transferase</fullName>
    </alternativeName>
    <alternativeName>
        <fullName evidence="7">16S rRNA dimethylase</fullName>
    </alternativeName>
    <alternativeName>
        <fullName evidence="7">S-adenosylmethionine-6-N', N'-adenosyl(rRNA) dimethyltransferase</fullName>
    </alternativeName>
</protein>
<dbReference type="GO" id="GO:0005737">
    <property type="term" value="C:cytoplasm"/>
    <property type="evidence" value="ECO:0007669"/>
    <property type="project" value="UniProtKB-SubCell"/>
</dbReference>
<comment type="catalytic activity">
    <reaction evidence="7">
        <text>adenosine(1518)/adenosine(1519) in 16S rRNA + 4 S-adenosyl-L-methionine = N(6)-dimethyladenosine(1518)/N(6)-dimethyladenosine(1519) in 16S rRNA + 4 S-adenosyl-L-homocysteine + 4 H(+)</text>
        <dbReference type="Rhea" id="RHEA:19609"/>
        <dbReference type="Rhea" id="RHEA-COMP:10232"/>
        <dbReference type="Rhea" id="RHEA-COMP:10233"/>
        <dbReference type="ChEBI" id="CHEBI:15378"/>
        <dbReference type="ChEBI" id="CHEBI:57856"/>
        <dbReference type="ChEBI" id="CHEBI:59789"/>
        <dbReference type="ChEBI" id="CHEBI:74411"/>
        <dbReference type="ChEBI" id="CHEBI:74493"/>
        <dbReference type="EC" id="2.1.1.182"/>
    </reaction>
</comment>
<accession>A0A212JDD7</accession>
<dbReference type="InterPro" id="IPR029063">
    <property type="entry name" value="SAM-dependent_MTases_sf"/>
</dbReference>
<reference evidence="10" key="1">
    <citation type="submission" date="2016-04" db="EMBL/GenBank/DDBJ databases">
        <authorList>
            <person name="Evans L.H."/>
            <person name="Alamgir A."/>
            <person name="Owens N."/>
            <person name="Weber N.D."/>
            <person name="Virtaneva K."/>
            <person name="Barbian K."/>
            <person name="Babar A."/>
            <person name="Rosenke K."/>
        </authorList>
    </citation>
    <scope>NUCLEOTIDE SEQUENCE</scope>
    <source>
        <strain evidence="10">86</strain>
    </source>
</reference>
<dbReference type="NCBIfam" id="TIGR00755">
    <property type="entry name" value="ksgA"/>
    <property type="match status" value="1"/>
</dbReference>
<dbReference type="Pfam" id="PF00398">
    <property type="entry name" value="RrnaAD"/>
    <property type="match status" value="1"/>
</dbReference>